<name>A0A0B1RUJ1_OESDE</name>
<evidence type="ECO:0000313" key="2">
    <source>
        <dbReference type="EMBL" id="KHJ76743.1"/>
    </source>
</evidence>
<dbReference type="EMBL" id="KN611453">
    <property type="protein sequence ID" value="KHJ76743.1"/>
    <property type="molecule type" value="Genomic_DNA"/>
</dbReference>
<gene>
    <name evidence="2" type="ORF">OESDEN_23637</name>
</gene>
<keyword evidence="1" id="KW-0812">Transmembrane</keyword>
<accession>A0A0B1RUJ1</accession>
<organism evidence="2 3">
    <name type="scientific">Oesophagostomum dentatum</name>
    <name type="common">Nodular worm</name>
    <dbReference type="NCBI Taxonomy" id="61180"/>
    <lineage>
        <taxon>Eukaryota</taxon>
        <taxon>Metazoa</taxon>
        <taxon>Ecdysozoa</taxon>
        <taxon>Nematoda</taxon>
        <taxon>Chromadorea</taxon>
        <taxon>Rhabditida</taxon>
        <taxon>Rhabditina</taxon>
        <taxon>Rhabditomorpha</taxon>
        <taxon>Strongyloidea</taxon>
        <taxon>Strongylidae</taxon>
        <taxon>Oesophagostomum</taxon>
    </lineage>
</organism>
<feature type="transmembrane region" description="Helical" evidence="1">
    <location>
        <begin position="32"/>
        <end position="50"/>
    </location>
</feature>
<protein>
    <submittedName>
        <fullName evidence="2">Uncharacterized protein</fullName>
    </submittedName>
</protein>
<evidence type="ECO:0000256" key="1">
    <source>
        <dbReference type="SAM" id="Phobius"/>
    </source>
</evidence>
<evidence type="ECO:0000313" key="3">
    <source>
        <dbReference type="Proteomes" id="UP000053660"/>
    </source>
</evidence>
<dbReference type="AlphaFoldDB" id="A0A0B1RUJ1"/>
<keyword evidence="1" id="KW-0472">Membrane</keyword>
<sequence>MWLLSESDDNTLTSVEDSSSDKDLEREFRAKHWVVIILYLIILVIASVYFHKKLPEPLATDKDNSHFSELRARRFLVQLSNFGPKSAGSEACERLTKNRILAELEMIKTSASAHFMISQQNPSGCFDIDPEFTICYKNVSFPLKICTQ</sequence>
<proteinExistence type="predicted"/>
<dbReference type="OrthoDB" id="5839307at2759"/>
<dbReference type="Proteomes" id="UP000053660">
    <property type="component" value="Unassembled WGS sequence"/>
</dbReference>
<keyword evidence="3" id="KW-1185">Reference proteome</keyword>
<reference evidence="2 3" key="1">
    <citation type="submission" date="2014-03" db="EMBL/GenBank/DDBJ databases">
        <title>Draft genome of the hookworm Oesophagostomum dentatum.</title>
        <authorList>
            <person name="Mitreva M."/>
        </authorList>
    </citation>
    <scope>NUCLEOTIDE SEQUENCE [LARGE SCALE GENOMIC DNA]</scope>
    <source>
        <strain evidence="2 3">OD-Hann</strain>
    </source>
</reference>
<keyword evidence="1" id="KW-1133">Transmembrane helix</keyword>